<name>A0A1Y3GCE3_9EURY</name>
<comment type="caution">
    <text evidence="1">The sequence shown here is derived from an EMBL/GenBank/DDBJ whole genome shotgun (WGS) entry which is preliminary data.</text>
</comment>
<dbReference type="Gene3D" id="3.30.1440.10">
    <property type="match status" value="1"/>
</dbReference>
<dbReference type="EMBL" id="MRZU01000003">
    <property type="protein sequence ID" value="OUJ19069.1"/>
    <property type="molecule type" value="Genomic_DNA"/>
</dbReference>
<gene>
    <name evidence="1" type="ORF">AMET1_0721</name>
</gene>
<dbReference type="AlphaFoldDB" id="A0A1Y3GCE3"/>
<dbReference type="InterPro" id="IPR022803">
    <property type="entry name" value="Ribosomal_uL5_dom_sf"/>
</dbReference>
<dbReference type="PANTHER" id="PTHR38816">
    <property type="entry name" value="EXOSOME SUBUNIT, DUF54 FAMILY-RELATED"/>
    <property type="match status" value="1"/>
</dbReference>
<accession>A0A1Y3GCE3</accession>
<organism evidence="1 2">
    <name type="scientific">Methanonatronarchaeum thermophilum</name>
    <dbReference type="NCBI Taxonomy" id="1927129"/>
    <lineage>
        <taxon>Archaea</taxon>
        <taxon>Methanobacteriati</taxon>
        <taxon>Methanobacteriota</taxon>
        <taxon>Methanonatronarchaeia</taxon>
        <taxon>Methanonatronarchaeales</taxon>
        <taxon>Methanonatronarchaeaceae</taxon>
        <taxon>Methanonatronarchaeum</taxon>
    </lineage>
</organism>
<reference evidence="1 2" key="1">
    <citation type="submission" date="2016-12" db="EMBL/GenBank/DDBJ databases">
        <title>Discovery of methanogenic haloarchaea.</title>
        <authorList>
            <person name="Sorokin D.Y."/>
            <person name="Makarova K.S."/>
            <person name="Abbas B."/>
            <person name="Ferrer M."/>
            <person name="Golyshin P.N."/>
        </authorList>
    </citation>
    <scope>NUCLEOTIDE SEQUENCE [LARGE SCALE GENOMIC DNA]</scope>
    <source>
        <strain evidence="1">AMET1</strain>
    </source>
</reference>
<protein>
    <submittedName>
        <fullName evidence="1">Exosome subunit RNA binding protein with dsRBD fold</fullName>
    </submittedName>
</protein>
<dbReference type="NCBIfam" id="NF011141">
    <property type="entry name" value="PRK14555.1-1"/>
    <property type="match status" value="1"/>
</dbReference>
<dbReference type="Pfam" id="PF01877">
    <property type="entry name" value="RNA_binding"/>
    <property type="match status" value="1"/>
</dbReference>
<evidence type="ECO:0000313" key="2">
    <source>
        <dbReference type="Proteomes" id="UP000195137"/>
    </source>
</evidence>
<dbReference type="Proteomes" id="UP000195137">
    <property type="component" value="Unassembled WGS sequence"/>
</dbReference>
<proteinExistence type="predicted"/>
<dbReference type="RefSeq" id="WP_086637114.1">
    <property type="nucleotide sequence ID" value="NZ_MRZU01000003.1"/>
</dbReference>
<dbReference type="OrthoDB" id="10874at2157"/>
<dbReference type="SUPFAM" id="SSF55282">
    <property type="entry name" value="RL5-like"/>
    <property type="match status" value="1"/>
</dbReference>
<sequence length="149" mass="17572">MTEIPVHYVMLRAFSYTTESNEKVKKALKLFLPPETKVEFQELEGNFGNKIILFRSKIEKSREIRDLIHKIKTSLTENQIKELERQIEKRTDEDCNLFLRFNKQDAYKEKLSLTNSGNSINIRFKIAAYPAKKQKAINTGKQLFQKDWS</sequence>
<keyword evidence="2" id="KW-1185">Reference proteome</keyword>
<dbReference type="InterPro" id="IPR002739">
    <property type="entry name" value="PAB1135-like"/>
</dbReference>
<evidence type="ECO:0000313" key="1">
    <source>
        <dbReference type="EMBL" id="OUJ19069.1"/>
    </source>
</evidence>
<dbReference type="PANTHER" id="PTHR38816:SF1">
    <property type="entry name" value="EXOSOME SUBUNIT"/>
    <property type="match status" value="1"/>
</dbReference>